<dbReference type="InterPro" id="IPR029787">
    <property type="entry name" value="Nucleotide_cyclase"/>
</dbReference>
<feature type="transmembrane region" description="Helical" evidence="2">
    <location>
        <begin position="272"/>
        <end position="294"/>
    </location>
</feature>
<dbReference type="OrthoDB" id="9814202at2"/>
<keyword evidence="2" id="KW-1133">Transmembrane helix</keyword>
<name>A0A6N8TBY4_SHIZO</name>
<feature type="coiled-coil region" evidence="1">
    <location>
        <begin position="429"/>
        <end position="456"/>
    </location>
</feature>
<dbReference type="Gene3D" id="3.30.450.20">
    <property type="entry name" value="PAS domain"/>
    <property type="match status" value="2"/>
</dbReference>
<comment type="caution">
    <text evidence="5">The sequence shown here is derived from an EMBL/GenBank/DDBJ whole genome shotgun (WGS) entry which is preliminary data.</text>
</comment>
<dbReference type="Proteomes" id="UP000440304">
    <property type="component" value="Unassembled WGS sequence"/>
</dbReference>
<keyword evidence="1" id="KW-0175">Coiled coil</keyword>
<feature type="transmembrane region" description="Helical" evidence="2">
    <location>
        <begin position="6"/>
        <end position="27"/>
    </location>
</feature>
<dbReference type="SUPFAM" id="SSF55785">
    <property type="entry name" value="PYP-like sensor domain (PAS domain)"/>
    <property type="match status" value="1"/>
</dbReference>
<dbReference type="Pfam" id="PF12860">
    <property type="entry name" value="PAS_7"/>
    <property type="match status" value="1"/>
</dbReference>
<dbReference type="InterPro" id="IPR035919">
    <property type="entry name" value="EAL_sf"/>
</dbReference>
<dbReference type="Gene3D" id="3.30.70.270">
    <property type="match status" value="1"/>
</dbReference>
<gene>
    <name evidence="5" type="ORF">GR156_05140</name>
</gene>
<dbReference type="InterPro" id="IPR035965">
    <property type="entry name" value="PAS-like_dom_sf"/>
</dbReference>
<dbReference type="InterPro" id="IPR001633">
    <property type="entry name" value="EAL_dom"/>
</dbReference>
<dbReference type="Pfam" id="PF00990">
    <property type="entry name" value="GGDEF"/>
    <property type="match status" value="1"/>
</dbReference>
<dbReference type="PROSITE" id="PS50887">
    <property type="entry name" value="GGDEF"/>
    <property type="match status" value="1"/>
</dbReference>
<evidence type="ECO:0000256" key="1">
    <source>
        <dbReference type="SAM" id="Coils"/>
    </source>
</evidence>
<dbReference type="AlphaFoldDB" id="A0A6N8TBY4"/>
<evidence type="ECO:0000313" key="6">
    <source>
        <dbReference type="Proteomes" id="UP000440304"/>
    </source>
</evidence>
<dbReference type="SMART" id="SM00052">
    <property type="entry name" value="EAL"/>
    <property type="match status" value="1"/>
</dbReference>
<dbReference type="InterPro" id="IPR000160">
    <property type="entry name" value="GGDEF_dom"/>
</dbReference>
<proteinExistence type="predicted"/>
<evidence type="ECO:0000313" key="5">
    <source>
        <dbReference type="EMBL" id="MXN99675.1"/>
    </source>
</evidence>
<dbReference type="Pfam" id="PF00563">
    <property type="entry name" value="EAL"/>
    <property type="match status" value="1"/>
</dbReference>
<keyword evidence="2" id="KW-0812">Transmembrane</keyword>
<dbReference type="PANTHER" id="PTHR44757">
    <property type="entry name" value="DIGUANYLATE CYCLASE DGCP"/>
    <property type="match status" value="1"/>
</dbReference>
<dbReference type="CDD" id="cd01948">
    <property type="entry name" value="EAL"/>
    <property type="match status" value="1"/>
</dbReference>
<protein>
    <submittedName>
        <fullName evidence="5">EAL domain-containing protein</fullName>
    </submittedName>
</protein>
<evidence type="ECO:0000259" key="4">
    <source>
        <dbReference type="PROSITE" id="PS50887"/>
    </source>
</evidence>
<dbReference type="CDD" id="cd01949">
    <property type="entry name" value="GGDEF"/>
    <property type="match status" value="1"/>
</dbReference>
<dbReference type="SUPFAM" id="SSF55073">
    <property type="entry name" value="Nucleotide cyclase"/>
    <property type="match status" value="1"/>
</dbReference>
<evidence type="ECO:0000256" key="2">
    <source>
        <dbReference type="SAM" id="Phobius"/>
    </source>
</evidence>
<dbReference type="PANTHER" id="PTHR44757:SF2">
    <property type="entry name" value="BIOFILM ARCHITECTURE MAINTENANCE PROTEIN MBAA"/>
    <property type="match status" value="1"/>
</dbReference>
<dbReference type="PROSITE" id="PS50883">
    <property type="entry name" value="EAL"/>
    <property type="match status" value="1"/>
</dbReference>
<dbReference type="SUPFAM" id="SSF141868">
    <property type="entry name" value="EAL domain-like"/>
    <property type="match status" value="1"/>
</dbReference>
<dbReference type="Gene3D" id="3.20.20.450">
    <property type="entry name" value="EAL domain"/>
    <property type="match status" value="1"/>
</dbReference>
<feature type="domain" description="EAL" evidence="3">
    <location>
        <begin position="636"/>
        <end position="886"/>
    </location>
</feature>
<dbReference type="RefSeq" id="WP_160785086.1">
    <property type="nucleotide sequence ID" value="NZ_CP086610.1"/>
</dbReference>
<dbReference type="NCBIfam" id="TIGR00254">
    <property type="entry name" value="GGDEF"/>
    <property type="match status" value="1"/>
</dbReference>
<organism evidence="5 6">
    <name type="scientific">Shinella zoogloeoides</name>
    <name type="common">Crabtreella saccharophila</name>
    <dbReference type="NCBI Taxonomy" id="352475"/>
    <lineage>
        <taxon>Bacteria</taxon>
        <taxon>Pseudomonadati</taxon>
        <taxon>Pseudomonadota</taxon>
        <taxon>Alphaproteobacteria</taxon>
        <taxon>Hyphomicrobiales</taxon>
        <taxon>Rhizobiaceae</taxon>
        <taxon>Shinella</taxon>
    </lineage>
</organism>
<feature type="domain" description="GGDEF" evidence="4">
    <location>
        <begin position="494"/>
        <end position="627"/>
    </location>
</feature>
<dbReference type="SMART" id="SM00267">
    <property type="entry name" value="GGDEF"/>
    <property type="match status" value="1"/>
</dbReference>
<evidence type="ECO:0000259" key="3">
    <source>
        <dbReference type="PROSITE" id="PS50883"/>
    </source>
</evidence>
<accession>A0A6N8TBY4</accession>
<sequence>MHRLKIVIGAGAAAILTIIALGTVNVVERTERIAWQTARQSLESAAKAVENALDRQLLQVDGALASLPALFKAARIAPGQSGPASQLLNGLSFQTMAFRDLMLVAPDGSVAASAQSRAARHALPVDVALVGRNPTTLIGPLRNPLTGDWSLYVARTIAGWVGIVPVAEVPLQTLMKLVSEANVGPGIQIFLKRADGAVIASLPHDELLVGKVQRSSGQQAPANGVAFETGGSGMDKGALSVVRQSLYGEIQVVLVAKKAALFAEWRDTRDRLVLAAAIISLFVLAFAAAILVAIRQREKASAARERAATVLDNAIDAMSDGFVMWDENDRLVTCNKRYRELYALSAAFIQPGARFEDIVREGAKRGQYPQITDDIDAFVDNLAAWRQEGSGTIERLLPDGRWLLISERKTADGGRVGIRTDITALKTAHAELAAAHTRANAAVEEARRQNTALTRQESRIRFLAHHDDLTGLQNRLAFRTQIADALLGAEAAGDRIALLFLDLDRFKDINDALGHPVGDQLLREVARRLAGCVRKTDGVARLGGDEFAVLCLDRDQPQSAEALSNRIIEVLGQPYIIQGRTISISTSIGIAVAEGAGGDADALLKQADLALYQSKSMGRGTFCIFTPEMDERLRERIALEADLRRAIAEEQFELAYQPIYHLASQQLCGFEALVRWQHPERGLVGPGDFIPLAEETRLIVEIGAWVLRRACRDAVQLPGSPRIAVNLSPVQLAYGDTVATVEEVLRETGLDPARLELEITETALFDEDNRTLAALRSLKALGVRIVLDDFGTGYSSLSHLRLAPLDKVKIDRSFVRDITARRDSASIVSAIAALAGELGMATTAEGIETLEQLEAVGRAGCTEAQGYLLGKPQPILRAASSTFFSKRLKTARARQPSS</sequence>
<dbReference type="EMBL" id="WUML01000003">
    <property type="protein sequence ID" value="MXN99675.1"/>
    <property type="molecule type" value="Genomic_DNA"/>
</dbReference>
<reference evidence="5 6" key="1">
    <citation type="submission" date="2019-12" db="EMBL/GenBank/DDBJ databases">
        <title>Shinella granuli gen. nov., sp. nov., and proposal of the reclassification of Zoogloea ramigera ATCC 19623 as Shinella zoogloeoides sp. nov.</title>
        <authorList>
            <person name="Gao J."/>
        </authorList>
    </citation>
    <scope>NUCLEOTIDE SEQUENCE [LARGE SCALE GENOMIC DNA]</scope>
    <source>
        <strain evidence="5 6">DSM 287</strain>
    </source>
</reference>
<dbReference type="InterPro" id="IPR043128">
    <property type="entry name" value="Rev_trsase/Diguanyl_cyclase"/>
</dbReference>
<dbReference type="InterPro" id="IPR052155">
    <property type="entry name" value="Biofilm_reg_signaling"/>
</dbReference>
<keyword evidence="2" id="KW-0472">Membrane</keyword>